<evidence type="ECO:0000256" key="11">
    <source>
        <dbReference type="SAM" id="Phobius"/>
    </source>
</evidence>
<feature type="transmembrane region" description="Helical" evidence="11">
    <location>
        <begin position="6"/>
        <end position="27"/>
    </location>
</feature>
<dbReference type="RefSeq" id="XP_007510538.1">
    <property type="nucleotide sequence ID" value="XM_007510476.1"/>
</dbReference>
<comment type="catalytic activity">
    <reaction evidence="9">
        <text>Hydrolyzes the peptide bond -P2-(S-farnesyl or geranylgeranyl)C-P1'-P2'-P3'-COOH where P1' and P2' are amino acids with aliphatic sidechains and P3' is any C-terminal residue.</text>
        <dbReference type="EC" id="3.4.26.1"/>
    </reaction>
</comment>
<proteinExistence type="inferred from homology"/>
<keyword evidence="4 11" id="KW-0812">Transmembrane</keyword>
<evidence type="ECO:0000313" key="14">
    <source>
        <dbReference type="Proteomes" id="UP000198341"/>
    </source>
</evidence>
<dbReference type="GO" id="GO:0005789">
    <property type="term" value="C:endoplasmic reticulum membrane"/>
    <property type="evidence" value="ECO:0007669"/>
    <property type="project" value="UniProtKB-SubCell"/>
</dbReference>
<dbReference type="eggNOG" id="KOG4130">
    <property type="taxonomic scope" value="Eukaryota"/>
</dbReference>
<comment type="similarity">
    <text evidence="2">Belongs to the peptidase U48 family.</text>
</comment>
<dbReference type="GeneID" id="19013284"/>
<feature type="transmembrane region" description="Helical" evidence="11">
    <location>
        <begin position="235"/>
        <end position="255"/>
    </location>
</feature>
<dbReference type="GO" id="GO:0004222">
    <property type="term" value="F:metalloendopeptidase activity"/>
    <property type="evidence" value="ECO:0007669"/>
    <property type="project" value="InterPro"/>
</dbReference>
<evidence type="ECO:0000256" key="9">
    <source>
        <dbReference type="ARBA" id="ARBA00047280"/>
    </source>
</evidence>
<dbReference type="InterPro" id="IPR003675">
    <property type="entry name" value="Rce1/LyrA-like_dom"/>
</dbReference>
<evidence type="ECO:0000256" key="6">
    <source>
        <dbReference type="ARBA" id="ARBA00022824"/>
    </source>
</evidence>
<evidence type="ECO:0000256" key="5">
    <source>
        <dbReference type="ARBA" id="ARBA00022801"/>
    </source>
</evidence>
<keyword evidence="7 11" id="KW-1133">Transmembrane helix</keyword>
<keyword evidence="8 11" id="KW-0472">Membrane</keyword>
<organism evidence="13 14">
    <name type="scientific">Bathycoccus prasinos</name>
    <dbReference type="NCBI Taxonomy" id="41875"/>
    <lineage>
        <taxon>Eukaryota</taxon>
        <taxon>Viridiplantae</taxon>
        <taxon>Chlorophyta</taxon>
        <taxon>Mamiellophyceae</taxon>
        <taxon>Mamiellales</taxon>
        <taxon>Bathycoccaceae</taxon>
        <taxon>Bathycoccus</taxon>
    </lineage>
</organism>
<evidence type="ECO:0000259" key="12">
    <source>
        <dbReference type="Pfam" id="PF02517"/>
    </source>
</evidence>
<dbReference type="KEGG" id="bpg:Bathy10g02080"/>
<dbReference type="PANTHER" id="PTHR13046:SF0">
    <property type="entry name" value="CAAX PRENYL PROTEASE 2"/>
    <property type="match status" value="1"/>
</dbReference>
<comment type="subcellular location">
    <subcellularLocation>
        <location evidence="1">Endoplasmic reticulum membrane</location>
        <topology evidence="1">Multi-pass membrane protein</topology>
    </subcellularLocation>
</comment>
<keyword evidence="3" id="KW-0645">Protease</keyword>
<name>K8EJ68_9CHLO</name>
<dbReference type="GO" id="GO:0071586">
    <property type="term" value="P:CAAX-box protein processing"/>
    <property type="evidence" value="ECO:0007669"/>
    <property type="project" value="InterPro"/>
</dbReference>
<feature type="transmembrane region" description="Helical" evidence="11">
    <location>
        <begin position="117"/>
        <end position="137"/>
    </location>
</feature>
<feature type="transmembrane region" description="Helical" evidence="11">
    <location>
        <begin position="55"/>
        <end position="73"/>
    </location>
</feature>
<evidence type="ECO:0000313" key="13">
    <source>
        <dbReference type="EMBL" id="CCO18071.1"/>
    </source>
</evidence>
<accession>K8EJ68</accession>
<protein>
    <recommendedName>
        <fullName evidence="10">intramembrane prenyl-peptidase Rce1</fullName>
        <ecNumber evidence="10">3.4.26.1</ecNumber>
    </recommendedName>
</protein>
<dbReference type="InterPro" id="IPR039731">
    <property type="entry name" value="Rce1"/>
</dbReference>
<evidence type="ECO:0000256" key="1">
    <source>
        <dbReference type="ARBA" id="ARBA00004477"/>
    </source>
</evidence>
<reference evidence="13 14" key="1">
    <citation type="submission" date="2011-10" db="EMBL/GenBank/DDBJ databases">
        <authorList>
            <person name="Genoscope - CEA"/>
        </authorList>
    </citation>
    <scope>NUCLEOTIDE SEQUENCE [LARGE SCALE GENOMIC DNA]</scope>
    <source>
        <strain evidence="13 14">RCC 1105</strain>
    </source>
</reference>
<dbReference type="PANTHER" id="PTHR13046">
    <property type="entry name" value="PROTEASE U48 CAAX PRENYL PROTEASE RCE1"/>
    <property type="match status" value="1"/>
</dbReference>
<dbReference type="AlphaFoldDB" id="K8EJ68"/>
<evidence type="ECO:0000256" key="4">
    <source>
        <dbReference type="ARBA" id="ARBA00022692"/>
    </source>
</evidence>
<feature type="transmembrane region" description="Helical" evidence="11">
    <location>
        <begin position="267"/>
        <end position="287"/>
    </location>
</feature>
<gene>
    <name evidence="13" type="ordered locus">Bathy10g02080</name>
</gene>
<evidence type="ECO:0000256" key="2">
    <source>
        <dbReference type="ARBA" id="ARBA00006897"/>
    </source>
</evidence>
<keyword evidence="5" id="KW-0378">Hydrolase</keyword>
<dbReference type="Proteomes" id="UP000198341">
    <property type="component" value="Chromosome 10"/>
</dbReference>
<keyword evidence="6" id="KW-0256">Endoplasmic reticulum</keyword>
<dbReference type="OrthoDB" id="271604at2759"/>
<evidence type="ECO:0000256" key="7">
    <source>
        <dbReference type="ARBA" id="ARBA00022989"/>
    </source>
</evidence>
<dbReference type="STRING" id="41875.K8EJ68"/>
<dbReference type="EMBL" id="FO082269">
    <property type="protein sequence ID" value="CCO18071.1"/>
    <property type="molecule type" value="Genomic_DNA"/>
</dbReference>
<keyword evidence="14" id="KW-1185">Reference proteome</keyword>
<feature type="transmembrane region" description="Helical" evidence="11">
    <location>
        <begin position="194"/>
        <end position="215"/>
    </location>
</feature>
<feature type="domain" description="CAAX prenyl protease 2/Lysostaphin resistance protein A-like" evidence="12">
    <location>
        <begin position="191"/>
        <end position="306"/>
    </location>
</feature>
<evidence type="ECO:0000256" key="3">
    <source>
        <dbReference type="ARBA" id="ARBA00022670"/>
    </source>
</evidence>
<dbReference type="Pfam" id="PF02517">
    <property type="entry name" value="Rce1-like"/>
    <property type="match status" value="1"/>
</dbReference>
<evidence type="ECO:0000256" key="8">
    <source>
        <dbReference type="ARBA" id="ARBA00023136"/>
    </source>
</evidence>
<dbReference type="EC" id="3.4.26.1" evidence="10"/>
<sequence length="377" mass="42955">MVVFRSWLLCVCITLQYLCFLFFLPSFSFGRKPRSPRFPKEETNRNDSRVIQTRFLMQLCACLLGFLLVLWWLRETMSFEEVFVMVCTGGETKKNFLISSSKMFGILGVAMDVTTDLFFGLAVTGLVYLGPVVCAVFRSSAMMHQRSGDDDYDENEDENNEHNLKIIDGMFRFLFGHHRENAERYGRLVPIRDVLLAPFFEEFVFRGLLLTVLLGTGFDEGTRTTSGSAAVSTRSAVYVSPLFFGFAHINHYFALKKVYGSAKASRFVLFQCIYTTAFGALAGTIFWRCKAGLAGAWSLHASMNAFGVPDFRPFRRKTNAFEPPHFRRGRRNNSDDYNSGGVKGKHFNAKIINWLERICYVLGPLVAREFVRSRIVV</sequence>
<evidence type="ECO:0000256" key="10">
    <source>
        <dbReference type="ARBA" id="ARBA00049729"/>
    </source>
</evidence>